<feature type="domain" description="BBS2 platform" evidence="13">
    <location>
        <begin position="457"/>
        <end position="547"/>
    </location>
</feature>
<evidence type="ECO:0000256" key="6">
    <source>
        <dbReference type="ARBA" id="ARBA00023004"/>
    </source>
</evidence>
<comment type="similarity">
    <text evidence="3">Belongs to the frataxin family.</text>
</comment>
<dbReference type="InterPro" id="IPR029333">
    <property type="entry name" value="BBS2_GAE_dom"/>
</dbReference>
<evidence type="ECO:0000259" key="13">
    <source>
        <dbReference type="Pfam" id="PF23350"/>
    </source>
</evidence>
<evidence type="ECO:0000259" key="14">
    <source>
        <dbReference type="Pfam" id="PF23353"/>
    </source>
</evidence>
<dbReference type="InterPro" id="IPR055380">
    <property type="entry name" value="BBS2_hp_dom"/>
</dbReference>
<dbReference type="InterPro" id="IPR029430">
    <property type="entry name" value="BBS2_N"/>
</dbReference>
<dbReference type="SUPFAM" id="SSF55387">
    <property type="entry name" value="Frataxin/Nqo15-like"/>
    <property type="match status" value="1"/>
</dbReference>
<dbReference type="SUPFAM" id="SSF50998">
    <property type="entry name" value="Quinoprotein alcohol dehydrogenase-like"/>
    <property type="match status" value="1"/>
</dbReference>
<evidence type="ECO:0000256" key="1">
    <source>
        <dbReference type="ARBA" id="ARBA00004138"/>
    </source>
</evidence>
<sequence>MMATPLYTIHLKHKILPGRVTIGKYDGSHCCITAATTGDKVLVHSPHLRDREISMLNVNQAVTSICAGRLNPNEDKEILLIGTQSTLLAYHVENNTDLFYKEVSDGANVIVIGKIGTSTTPLAIVGGNCSIQGFDWQGNDPYWTVTGDNVRALTLLDTDRDGQNELIVGSDDFDVRVFKEDALVHEMSETEAITALVALKDNRFAYSLANGTIGVYDRMNRAWRVKSKNAPVCLAAYDIDGDGIPELITGWSNGKVDARNIKTGDVVFHDILSQGIAGIVVGDYVMSGKSQLIVCSTHGEIRGYDSTSIAKESVQHGDVVRELFAKKQALLAELRNYNADPSGTGIPANTRLLTDIQVSSGSRSCPGGHVVVQLTVNNMTVIRSATVFAEGIFQGETYVVHPRLDQVSDSLTITLKPPKDSPLDIHIRAFVGSSPSKSQFHVFEVTRQLPRFSMYDIASPSNRAIPDSFVTFKLNEPASRLEQWQSQNFLVSPTANREGSSKANWSVALVSLRDGSFLQIKLEGSIMTVATPHMSVAADIVQSLGHYFNLTSLQSLAEFPTIFNSLREHLSKIEELQQNSAKITATIADTANLVRGLIVQAEDSRLLMVMVRPQLVGTPRIHLHQDVRFQALRLVSSSPVTSSAELGPAEYEKVCDATLESLFEFFDTLMEKTSALKGGDVTYGDGVLTVNLGQHGTTTAFRFTISFIVKYQTFSSHRWTCLAVNTVERRLHRVNRKDLRECYSQLQQVNSELLRSYALRSANHNEILTTLRNINNIIQHAARLRVGRNKNEIAQQCRLAVANSNVNALIKIIKTGEV</sequence>
<dbReference type="GO" id="GO:0016020">
    <property type="term" value="C:membrane"/>
    <property type="evidence" value="ECO:0007669"/>
    <property type="project" value="TreeGrafter"/>
</dbReference>
<keyword evidence="5" id="KW-0406">Ion transport</keyword>
<evidence type="ECO:0008006" key="17">
    <source>
        <dbReference type="Google" id="ProtNLM"/>
    </source>
</evidence>
<feature type="domain" description="Ciliary BBSome complex subunit 2 middle region" evidence="12">
    <location>
        <begin position="152"/>
        <end position="259"/>
    </location>
</feature>
<evidence type="ECO:0000313" key="16">
    <source>
        <dbReference type="Proteomes" id="UP000466442"/>
    </source>
</evidence>
<dbReference type="GO" id="GO:0043005">
    <property type="term" value="C:neuron projection"/>
    <property type="evidence" value="ECO:0007669"/>
    <property type="project" value="TreeGrafter"/>
</dbReference>
<dbReference type="GO" id="GO:0036064">
    <property type="term" value="C:ciliary basal body"/>
    <property type="evidence" value="ECO:0007669"/>
    <property type="project" value="TreeGrafter"/>
</dbReference>
<keyword evidence="9" id="KW-0966">Cell projection</keyword>
<dbReference type="Pfam" id="PF14783">
    <property type="entry name" value="BBS2_Mid"/>
    <property type="match status" value="1"/>
</dbReference>
<dbReference type="Proteomes" id="UP000466442">
    <property type="component" value="Linkage Group LG9"/>
</dbReference>
<dbReference type="InterPro" id="IPR011047">
    <property type="entry name" value="Quinoprotein_ADH-like_sf"/>
</dbReference>
<evidence type="ECO:0000256" key="8">
    <source>
        <dbReference type="ARBA" id="ARBA00023212"/>
    </source>
</evidence>
<dbReference type="InterPro" id="IPR029429">
    <property type="entry name" value="BBS2_Mid"/>
</dbReference>
<dbReference type="EMBL" id="WIXP02000009">
    <property type="protein sequence ID" value="KAF6204686.1"/>
    <property type="molecule type" value="Genomic_DNA"/>
</dbReference>
<keyword evidence="4" id="KW-0963">Cytoplasm</keyword>
<proteinExistence type="inferred from homology"/>
<dbReference type="InterPro" id="IPR055379">
    <property type="entry name" value="BBS2_pf_dom"/>
</dbReference>
<dbReference type="InterPro" id="IPR036524">
    <property type="entry name" value="Frataxin/CyaY_sf"/>
</dbReference>
<dbReference type="Pfam" id="PF14782">
    <property type="entry name" value="BBS2_GAE"/>
    <property type="match status" value="1"/>
</dbReference>
<name>A0A8S9X9E3_APOLU</name>
<protein>
    <recommendedName>
        <fullName evidence="17">Bardet-Biedl syndrome 2 protein homolog</fullName>
    </recommendedName>
</protein>
<dbReference type="InterPro" id="IPR015943">
    <property type="entry name" value="WD40/YVTN_repeat-like_dom_sf"/>
</dbReference>
<dbReference type="PROSITE" id="PS50810">
    <property type="entry name" value="FRATAXIN_2"/>
    <property type="match status" value="1"/>
</dbReference>
<dbReference type="Pfam" id="PF23353">
    <property type="entry name" value="BBS2_hp"/>
    <property type="match status" value="2"/>
</dbReference>
<dbReference type="GO" id="GO:0008199">
    <property type="term" value="F:ferric iron binding"/>
    <property type="evidence" value="ECO:0007669"/>
    <property type="project" value="InterPro"/>
</dbReference>
<comment type="caution">
    <text evidence="15">The sequence shown here is derived from an EMBL/GenBank/DDBJ whole genome shotgun (WGS) entry which is preliminary data.</text>
</comment>
<keyword evidence="16" id="KW-1185">Reference proteome</keyword>
<evidence type="ECO:0000259" key="12">
    <source>
        <dbReference type="Pfam" id="PF14783"/>
    </source>
</evidence>
<dbReference type="InterPro" id="IPR016616">
    <property type="entry name" value="Bardet-Biedl_syndrome_2_prot"/>
</dbReference>
<dbReference type="SMART" id="SM01219">
    <property type="entry name" value="Frataxin_Cyay"/>
    <property type="match status" value="1"/>
</dbReference>
<dbReference type="GO" id="GO:0005737">
    <property type="term" value="C:cytoplasm"/>
    <property type="evidence" value="ECO:0007669"/>
    <property type="project" value="UniProtKB-ARBA"/>
</dbReference>
<evidence type="ECO:0000256" key="3">
    <source>
        <dbReference type="ARBA" id="ARBA00008183"/>
    </source>
</evidence>
<dbReference type="Gene3D" id="3.30.920.10">
    <property type="entry name" value="Frataxin/CyaY"/>
    <property type="match status" value="1"/>
</dbReference>
<feature type="domain" description="Ciliary BBSome complex subunit 2 N-terminal" evidence="10">
    <location>
        <begin position="21"/>
        <end position="113"/>
    </location>
</feature>
<evidence type="ECO:0000259" key="10">
    <source>
        <dbReference type="Pfam" id="PF14781"/>
    </source>
</evidence>
<keyword evidence="5" id="KW-0813">Transport</keyword>
<keyword evidence="6" id="KW-0408">Iron</keyword>
<reference evidence="15" key="1">
    <citation type="journal article" date="2021" name="Mol. Ecol. Resour.">
        <title>Apolygus lucorum genome provides insights into omnivorousness and mesophyll feeding.</title>
        <authorList>
            <person name="Liu Y."/>
            <person name="Liu H."/>
            <person name="Wang H."/>
            <person name="Huang T."/>
            <person name="Liu B."/>
            <person name="Yang B."/>
            <person name="Yin L."/>
            <person name="Li B."/>
            <person name="Zhang Y."/>
            <person name="Zhang S."/>
            <person name="Jiang F."/>
            <person name="Zhang X."/>
            <person name="Ren Y."/>
            <person name="Wang B."/>
            <person name="Wang S."/>
            <person name="Lu Y."/>
            <person name="Wu K."/>
            <person name="Fan W."/>
            <person name="Wang G."/>
        </authorList>
    </citation>
    <scope>NUCLEOTIDE SEQUENCE</scope>
    <source>
        <strain evidence="15">12Hb</strain>
    </source>
</reference>
<dbReference type="AlphaFoldDB" id="A0A8S9X9E3"/>
<gene>
    <name evidence="15" type="ORF">GE061_018847</name>
</gene>
<evidence type="ECO:0000256" key="2">
    <source>
        <dbReference type="ARBA" id="ARBA00004245"/>
    </source>
</evidence>
<dbReference type="GO" id="GO:0031514">
    <property type="term" value="C:motile cilium"/>
    <property type="evidence" value="ECO:0007669"/>
    <property type="project" value="TreeGrafter"/>
</dbReference>
<keyword evidence="7" id="KW-0969">Cilium</keyword>
<dbReference type="GO" id="GO:0016226">
    <property type="term" value="P:iron-sulfur cluster assembly"/>
    <property type="evidence" value="ECO:0007669"/>
    <property type="project" value="InterPro"/>
</dbReference>
<comment type="subcellular location">
    <subcellularLocation>
        <location evidence="1">Cell projection</location>
        <location evidence="1">Cilium</location>
    </subcellularLocation>
    <subcellularLocation>
        <location evidence="2">Cytoplasm</location>
        <location evidence="2">Cytoskeleton</location>
    </subcellularLocation>
</comment>
<evidence type="ECO:0000256" key="5">
    <source>
        <dbReference type="ARBA" id="ARBA00022496"/>
    </source>
</evidence>
<feature type="domain" description="BBS2 GAE" evidence="11">
    <location>
        <begin position="368"/>
        <end position="452"/>
    </location>
</feature>
<accession>A0A8S9X9E3</accession>
<evidence type="ECO:0000256" key="4">
    <source>
        <dbReference type="ARBA" id="ARBA00022490"/>
    </source>
</evidence>
<dbReference type="GO" id="GO:1905515">
    <property type="term" value="P:non-motile cilium assembly"/>
    <property type="evidence" value="ECO:0007669"/>
    <property type="project" value="InterPro"/>
</dbReference>
<dbReference type="GO" id="GO:0034464">
    <property type="term" value="C:BBSome"/>
    <property type="evidence" value="ECO:0007669"/>
    <property type="project" value="InterPro"/>
</dbReference>
<feature type="domain" description="BBS2 hairpin" evidence="14">
    <location>
        <begin position="736"/>
        <end position="783"/>
    </location>
</feature>
<keyword evidence="8" id="KW-0206">Cytoskeleton</keyword>
<dbReference type="OrthoDB" id="2120021at2759"/>
<dbReference type="Pfam" id="PF14781">
    <property type="entry name" value="BBS2_N"/>
    <property type="match status" value="1"/>
</dbReference>
<dbReference type="PANTHER" id="PTHR32465">
    <property type="entry name" value="BARDET-BIEDL SYNDROME 2 PROTEIN"/>
    <property type="match status" value="1"/>
</dbReference>
<dbReference type="GO" id="GO:0006826">
    <property type="term" value="P:iron ion transport"/>
    <property type="evidence" value="ECO:0007669"/>
    <property type="project" value="UniProtKB-KW"/>
</dbReference>
<dbReference type="Pfam" id="PF01491">
    <property type="entry name" value="Frataxin_Cyay"/>
    <property type="match status" value="1"/>
</dbReference>
<evidence type="ECO:0000256" key="7">
    <source>
        <dbReference type="ARBA" id="ARBA00023069"/>
    </source>
</evidence>
<organism evidence="15 16">
    <name type="scientific">Apolygus lucorum</name>
    <name type="common">Small green plant bug</name>
    <name type="synonym">Lygocoris lucorum</name>
    <dbReference type="NCBI Taxonomy" id="248454"/>
    <lineage>
        <taxon>Eukaryota</taxon>
        <taxon>Metazoa</taxon>
        <taxon>Ecdysozoa</taxon>
        <taxon>Arthropoda</taxon>
        <taxon>Hexapoda</taxon>
        <taxon>Insecta</taxon>
        <taxon>Pterygota</taxon>
        <taxon>Neoptera</taxon>
        <taxon>Paraneoptera</taxon>
        <taxon>Hemiptera</taxon>
        <taxon>Heteroptera</taxon>
        <taxon>Panheteroptera</taxon>
        <taxon>Cimicomorpha</taxon>
        <taxon>Miridae</taxon>
        <taxon>Mirini</taxon>
        <taxon>Apolygus</taxon>
    </lineage>
</organism>
<evidence type="ECO:0000259" key="11">
    <source>
        <dbReference type="Pfam" id="PF14782"/>
    </source>
</evidence>
<dbReference type="PANTHER" id="PTHR32465:SF0">
    <property type="entry name" value="BARDET-BIEDL SYNDROME 2 PROTEIN"/>
    <property type="match status" value="1"/>
</dbReference>
<feature type="domain" description="BBS2 hairpin" evidence="14">
    <location>
        <begin position="560"/>
        <end position="610"/>
    </location>
</feature>
<evidence type="ECO:0000313" key="15">
    <source>
        <dbReference type="EMBL" id="KAF6204686.1"/>
    </source>
</evidence>
<keyword evidence="5" id="KW-0410">Iron transport</keyword>
<evidence type="ECO:0000256" key="9">
    <source>
        <dbReference type="ARBA" id="ARBA00023273"/>
    </source>
</evidence>
<dbReference type="Pfam" id="PF23350">
    <property type="entry name" value="BBS2_pf"/>
    <property type="match status" value="1"/>
</dbReference>
<dbReference type="Gene3D" id="2.130.10.10">
    <property type="entry name" value="YVTN repeat-like/Quinoprotein amine dehydrogenase"/>
    <property type="match status" value="1"/>
</dbReference>
<dbReference type="InterPro" id="IPR002908">
    <property type="entry name" value="Frataxin/CyaY"/>
</dbReference>